<comment type="caution">
    <text evidence="2">The sequence shown here is derived from an EMBL/GenBank/DDBJ whole genome shotgun (WGS) entry which is preliminary data.</text>
</comment>
<gene>
    <name evidence="2" type="ORF">OO017_17750</name>
</gene>
<name>A0ABT3RKS8_9BACT</name>
<dbReference type="Proteomes" id="UP001207228">
    <property type="component" value="Unassembled WGS sequence"/>
</dbReference>
<proteinExistence type="predicted"/>
<dbReference type="EMBL" id="JAPFQO010000013">
    <property type="protein sequence ID" value="MCX2741805.1"/>
    <property type="molecule type" value="Genomic_DNA"/>
</dbReference>
<evidence type="ECO:0008006" key="4">
    <source>
        <dbReference type="Google" id="ProtNLM"/>
    </source>
</evidence>
<keyword evidence="3" id="KW-1185">Reference proteome</keyword>
<evidence type="ECO:0000256" key="1">
    <source>
        <dbReference type="SAM" id="SignalP"/>
    </source>
</evidence>
<sequence>MQIKLYLLYLLLLFPLLFPASDATAQRNREPYTGNNRVLLALDGYAGRYQFISEQVLVRYNKDLQQLECVVPVETLVPLHDSIPQNMAYEVLFGAVYPQLYITLAAPVQQINAGSLSPETRRLSAAVRIQDVTDDTVVPVSFVPENNSFHFSTTFDLNLENFQASIPVAYVPLLTGRLLITVDRAHWIDLKRR</sequence>
<protein>
    <recommendedName>
        <fullName evidence="4">YceI-like domain-containing protein</fullName>
    </recommendedName>
</protein>
<reference evidence="2 3" key="1">
    <citation type="submission" date="2022-11" db="EMBL/GenBank/DDBJ databases">
        <title>The characterization of three novel Bacteroidetes species and genomic analysis of their roles in tidal elemental geochemical cycles.</title>
        <authorList>
            <person name="Ma K.-J."/>
        </authorList>
    </citation>
    <scope>NUCLEOTIDE SEQUENCE [LARGE SCALE GENOMIC DNA]</scope>
    <source>
        <strain evidence="2 3">M82</strain>
    </source>
</reference>
<evidence type="ECO:0000313" key="3">
    <source>
        <dbReference type="Proteomes" id="UP001207228"/>
    </source>
</evidence>
<keyword evidence="1" id="KW-0732">Signal</keyword>
<evidence type="ECO:0000313" key="2">
    <source>
        <dbReference type="EMBL" id="MCX2741805.1"/>
    </source>
</evidence>
<dbReference type="RefSeq" id="WP_266054041.1">
    <property type="nucleotide sequence ID" value="NZ_JAPFQO010000013.1"/>
</dbReference>
<organism evidence="2 3">
    <name type="scientific">Pontibacter anaerobius</name>
    <dbReference type="NCBI Taxonomy" id="2993940"/>
    <lineage>
        <taxon>Bacteria</taxon>
        <taxon>Pseudomonadati</taxon>
        <taxon>Bacteroidota</taxon>
        <taxon>Cytophagia</taxon>
        <taxon>Cytophagales</taxon>
        <taxon>Hymenobacteraceae</taxon>
        <taxon>Pontibacter</taxon>
    </lineage>
</organism>
<accession>A0ABT3RKS8</accession>
<feature type="signal peptide" evidence="1">
    <location>
        <begin position="1"/>
        <end position="25"/>
    </location>
</feature>
<feature type="chain" id="PRO_5045681921" description="YceI-like domain-containing protein" evidence="1">
    <location>
        <begin position="26"/>
        <end position="193"/>
    </location>
</feature>